<protein>
    <recommendedName>
        <fullName evidence="1">CxC2-like cysteine cluster KDZ transposase-associated domain-containing protein</fullName>
    </recommendedName>
</protein>
<evidence type="ECO:0000259" key="1">
    <source>
        <dbReference type="Pfam" id="PF18803"/>
    </source>
</evidence>
<sequence length="659" mass="74210">MHVSAPLHRIEEWRDGFFHSTSLKSLGLHIQLGHEPGGYCRRPRPTYNNDFVIIDVHGIHEVGLDFCNCEHEAPHFKQLLCAWCGNHISAGQAAEWRACAGHGHDPTGVGATQEGELVVLCPACPHPGKNLPENWETSDHQWLYASFFTIDANFCLKHRLVSSNTKDPGLTRGWGYFVEERKYKTYLAENSNSLQEHLRYVGDCQKGEKYLNMDYIVFLALAKFSCLTNFNLSYDIACQWHKKLKNCIHGLPIKLQPGEENVFNFFIPKFHLAAHIEACQTAFSFNWTPGIGQTDREAPECGWANINHVAMSTKEMGPGARREVLDDFFRDSNWKKTTVLGRIMSCKLSEALKAAEDHKLVFSKLEASIRELDLGVSSLATWKAEIEAWEIDHTNLNPFERRVDVMTLAAVCLELAQQDARELEDGTAVSLRTELSGSMLISTGIDLEHSQHHLRTDAASLGLHATDTQRTKVLTCSNALQRHIEVWSAIQTLYMPSVANLCATGFVNSSNDNNNNSGCPRPNSDSGKAEDLQLWLPSEICGLVLCNQKLLELMQFKQQHLHGQGANTCVKKMLDTVEDHLMISHAKYVCARKALMVLSDHVDHVSWDQKLQPLKKSHLRPMGDFTRQLQGTAIMSWIWLTYGLSEDDSEGLQDSLHIE</sequence>
<dbReference type="InterPro" id="IPR041457">
    <property type="entry name" value="CxC2_KDZ-assoc"/>
</dbReference>
<keyword evidence="3" id="KW-1185">Reference proteome</keyword>
<comment type="caution">
    <text evidence="2">The sequence shown here is derived from an EMBL/GenBank/DDBJ whole genome shotgun (WGS) entry which is preliminary data.</text>
</comment>
<evidence type="ECO:0000313" key="3">
    <source>
        <dbReference type="Proteomes" id="UP000807769"/>
    </source>
</evidence>
<dbReference type="GeneID" id="64633438"/>
<organism evidence="2 3">
    <name type="scientific">Suillus subaureus</name>
    <dbReference type="NCBI Taxonomy" id="48587"/>
    <lineage>
        <taxon>Eukaryota</taxon>
        <taxon>Fungi</taxon>
        <taxon>Dikarya</taxon>
        <taxon>Basidiomycota</taxon>
        <taxon>Agaricomycotina</taxon>
        <taxon>Agaricomycetes</taxon>
        <taxon>Agaricomycetidae</taxon>
        <taxon>Boletales</taxon>
        <taxon>Suillineae</taxon>
        <taxon>Suillaceae</taxon>
        <taxon>Suillus</taxon>
    </lineage>
</organism>
<reference evidence="2" key="1">
    <citation type="journal article" date="2020" name="New Phytol.">
        <title>Comparative genomics reveals dynamic genome evolution in host specialist ectomycorrhizal fungi.</title>
        <authorList>
            <person name="Lofgren L.A."/>
            <person name="Nguyen N.H."/>
            <person name="Vilgalys R."/>
            <person name="Ruytinx J."/>
            <person name="Liao H.L."/>
            <person name="Branco S."/>
            <person name="Kuo A."/>
            <person name="LaButti K."/>
            <person name="Lipzen A."/>
            <person name="Andreopoulos W."/>
            <person name="Pangilinan J."/>
            <person name="Riley R."/>
            <person name="Hundley H."/>
            <person name="Na H."/>
            <person name="Barry K."/>
            <person name="Grigoriev I.V."/>
            <person name="Stajich J.E."/>
            <person name="Kennedy P.G."/>
        </authorList>
    </citation>
    <scope>NUCLEOTIDE SEQUENCE</scope>
    <source>
        <strain evidence="2">MN1</strain>
    </source>
</reference>
<dbReference type="Proteomes" id="UP000807769">
    <property type="component" value="Unassembled WGS sequence"/>
</dbReference>
<feature type="domain" description="CxC2-like cysteine cluster KDZ transposase-associated" evidence="1">
    <location>
        <begin position="23"/>
        <end position="82"/>
    </location>
</feature>
<dbReference type="RefSeq" id="XP_041197941.1">
    <property type="nucleotide sequence ID" value="XM_041339422.1"/>
</dbReference>
<gene>
    <name evidence="2" type="ORF">BJ212DRAFT_1476730</name>
</gene>
<proteinExistence type="predicted"/>
<dbReference type="OrthoDB" id="3261436at2759"/>
<dbReference type="InterPro" id="IPR040521">
    <property type="entry name" value="KDZ"/>
</dbReference>
<dbReference type="Pfam" id="PF18803">
    <property type="entry name" value="CxC2"/>
    <property type="match status" value="1"/>
</dbReference>
<name>A0A9P7EKB0_9AGAM</name>
<dbReference type="AlphaFoldDB" id="A0A9P7EKB0"/>
<dbReference type="EMBL" id="JABBWG010000004">
    <property type="protein sequence ID" value="KAG1823881.1"/>
    <property type="molecule type" value="Genomic_DNA"/>
</dbReference>
<evidence type="ECO:0000313" key="2">
    <source>
        <dbReference type="EMBL" id="KAG1823881.1"/>
    </source>
</evidence>
<dbReference type="Pfam" id="PF18758">
    <property type="entry name" value="KDZ"/>
    <property type="match status" value="1"/>
</dbReference>
<accession>A0A9P7EKB0</accession>